<dbReference type="PRINTS" id="PR01415">
    <property type="entry name" value="ANKYRIN"/>
</dbReference>
<dbReference type="PROSITE" id="PS50297">
    <property type="entry name" value="ANK_REP_REGION"/>
    <property type="match status" value="2"/>
</dbReference>
<evidence type="ECO:0000313" key="4">
    <source>
        <dbReference type="Proteomes" id="UP000465846"/>
    </source>
</evidence>
<dbReference type="InterPro" id="IPR002110">
    <property type="entry name" value="Ankyrin_rpt"/>
</dbReference>
<dbReference type="PROSITE" id="PS50088">
    <property type="entry name" value="ANK_REPEAT"/>
    <property type="match status" value="2"/>
</dbReference>
<dbReference type="PANTHER" id="PTHR24171:SF9">
    <property type="entry name" value="ANKYRIN REPEAT DOMAIN-CONTAINING PROTEIN 39"/>
    <property type="match status" value="1"/>
</dbReference>
<evidence type="ECO:0000313" key="3">
    <source>
        <dbReference type="EMBL" id="QIB76137.1"/>
    </source>
</evidence>
<dbReference type="Pfam" id="PF12796">
    <property type="entry name" value="Ank_2"/>
    <property type="match status" value="1"/>
</dbReference>
<evidence type="ECO:0000256" key="2">
    <source>
        <dbReference type="ARBA" id="ARBA00023043"/>
    </source>
</evidence>
<dbReference type="Gene3D" id="1.25.40.20">
    <property type="entry name" value="Ankyrin repeat-containing domain"/>
    <property type="match status" value="1"/>
</dbReference>
<dbReference type="PANTHER" id="PTHR24171">
    <property type="entry name" value="ANKYRIN REPEAT DOMAIN-CONTAINING PROTEIN 39-RELATED"/>
    <property type="match status" value="1"/>
</dbReference>
<sequence length="157" mass="17543">MDETTLLFYSIEEGDEEKFRDLINTVDINTLDESGDNLLHAAAAYGQDEFAKELIDRDIDINHRGKEGKTPLHYALEMGYEDMVRILLSEGADVTVTDDYGNQPLWSAVVNEETKDDIIQSLVAHGADPANQNDAGKSPLSIARRRDDQALIEIFTD</sequence>
<gene>
    <name evidence="3" type="ORF">G3I44_18810</name>
</gene>
<dbReference type="SUPFAM" id="SSF48403">
    <property type="entry name" value="Ankyrin repeat"/>
    <property type="match status" value="1"/>
</dbReference>
<keyword evidence="1" id="KW-0677">Repeat</keyword>
<dbReference type="GeneID" id="44081497"/>
<dbReference type="RefSeq" id="WP_163487828.1">
    <property type="nucleotide sequence ID" value="NZ_CP048739.1"/>
</dbReference>
<keyword evidence="2" id="KW-0040">ANK repeat</keyword>
<dbReference type="InterPro" id="IPR036770">
    <property type="entry name" value="Ankyrin_rpt-contain_sf"/>
</dbReference>
<dbReference type="SMART" id="SM00248">
    <property type="entry name" value="ANK"/>
    <property type="match status" value="4"/>
</dbReference>
<dbReference type="EMBL" id="CP048739">
    <property type="protein sequence ID" value="QIB76137.1"/>
    <property type="molecule type" value="Genomic_DNA"/>
</dbReference>
<dbReference type="AlphaFoldDB" id="A0A6C0ULK8"/>
<name>A0A6C0ULK8_9EURY</name>
<reference evidence="3 4" key="1">
    <citation type="submission" date="2020-02" db="EMBL/GenBank/DDBJ databases">
        <title>Whole genome sequence of Halogeometricum borinquense strain wsp4.</title>
        <authorList>
            <person name="Verma D.K."/>
            <person name="Gopal K."/>
            <person name="Prasad E.S."/>
        </authorList>
    </citation>
    <scope>NUCLEOTIDE SEQUENCE [LARGE SCALE GENOMIC DNA]</scope>
    <source>
        <strain evidence="4">wsp4</strain>
    </source>
</reference>
<organism evidence="3 4">
    <name type="scientific">Halogeometricum borinquense</name>
    <dbReference type="NCBI Taxonomy" id="60847"/>
    <lineage>
        <taxon>Archaea</taxon>
        <taxon>Methanobacteriati</taxon>
        <taxon>Methanobacteriota</taxon>
        <taxon>Stenosarchaea group</taxon>
        <taxon>Halobacteria</taxon>
        <taxon>Halobacteriales</taxon>
        <taxon>Haloferacaceae</taxon>
        <taxon>Halogeometricum</taxon>
    </lineage>
</organism>
<dbReference type="Proteomes" id="UP000465846">
    <property type="component" value="Chromosome"/>
</dbReference>
<protein>
    <submittedName>
        <fullName evidence="3">Ankyrin repeat domain-containing protein</fullName>
    </submittedName>
</protein>
<proteinExistence type="predicted"/>
<evidence type="ECO:0000256" key="1">
    <source>
        <dbReference type="ARBA" id="ARBA00022737"/>
    </source>
</evidence>
<accession>A0A6C0ULK8</accession>